<dbReference type="GO" id="GO:0006508">
    <property type="term" value="P:proteolysis"/>
    <property type="evidence" value="ECO:0007669"/>
    <property type="project" value="UniProtKB-KW"/>
</dbReference>
<evidence type="ECO:0000259" key="9">
    <source>
        <dbReference type="Pfam" id="PF00082"/>
    </source>
</evidence>
<dbReference type="InterPro" id="IPR015500">
    <property type="entry name" value="Peptidase_S8_subtilisin-rel"/>
</dbReference>
<dbReference type="PROSITE" id="PS51892">
    <property type="entry name" value="SUBTILASE"/>
    <property type="match status" value="1"/>
</dbReference>
<evidence type="ECO:0000259" key="10">
    <source>
        <dbReference type="Pfam" id="PF05922"/>
    </source>
</evidence>
<reference evidence="11" key="1">
    <citation type="submission" date="2022-11" db="EMBL/GenBank/DDBJ databases">
        <title>Genome Resource of Sclerotinia nivalis Strain SnTB1, a Plant Pathogen Isolated from American Ginseng.</title>
        <authorList>
            <person name="Fan S."/>
        </authorList>
    </citation>
    <scope>NUCLEOTIDE SEQUENCE</scope>
    <source>
        <strain evidence="11">SnTB1</strain>
    </source>
</reference>
<evidence type="ECO:0000256" key="5">
    <source>
        <dbReference type="ARBA" id="ARBA00022825"/>
    </source>
</evidence>
<gene>
    <name evidence="11" type="ORF">OCU04_006328</name>
</gene>
<evidence type="ECO:0000256" key="4">
    <source>
        <dbReference type="ARBA" id="ARBA00022801"/>
    </source>
</evidence>
<evidence type="ECO:0000256" key="8">
    <source>
        <dbReference type="SAM" id="SignalP"/>
    </source>
</evidence>
<dbReference type="PROSITE" id="PS00136">
    <property type="entry name" value="SUBTILASE_ASP"/>
    <property type="match status" value="1"/>
</dbReference>
<feature type="active site" description="Charge relay system" evidence="6">
    <location>
        <position position="344"/>
    </location>
</feature>
<dbReference type="InterPro" id="IPR050131">
    <property type="entry name" value="Peptidase_S8_subtilisin-like"/>
</dbReference>
<evidence type="ECO:0000256" key="3">
    <source>
        <dbReference type="ARBA" id="ARBA00022729"/>
    </source>
</evidence>
<accession>A0A9X0DJA4</accession>
<evidence type="ECO:0000256" key="1">
    <source>
        <dbReference type="ARBA" id="ARBA00011073"/>
    </source>
</evidence>
<dbReference type="InterPro" id="IPR034193">
    <property type="entry name" value="PCSK9_ProteinaseK-like"/>
</dbReference>
<dbReference type="SUPFAM" id="SSF54897">
    <property type="entry name" value="Protease propeptides/inhibitors"/>
    <property type="match status" value="1"/>
</dbReference>
<evidence type="ECO:0000313" key="12">
    <source>
        <dbReference type="Proteomes" id="UP001152300"/>
    </source>
</evidence>
<dbReference type="InterPro" id="IPR010259">
    <property type="entry name" value="S8pro/Inhibitor_I9"/>
</dbReference>
<dbReference type="Pfam" id="PF00082">
    <property type="entry name" value="Peptidase_S8"/>
    <property type="match status" value="1"/>
</dbReference>
<dbReference type="PANTHER" id="PTHR43806">
    <property type="entry name" value="PEPTIDASE S8"/>
    <property type="match status" value="1"/>
</dbReference>
<dbReference type="InterPro" id="IPR000209">
    <property type="entry name" value="Peptidase_S8/S53_dom"/>
</dbReference>
<comment type="caution">
    <text evidence="11">The sequence shown here is derived from an EMBL/GenBank/DDBJ whole genome shotgun (WGS) entry which is preliminary data.</text>
</comment>
<dbReference type="InterPro" id="IPR037045">
    <property type="entry name" value="S8pro/Inhibitor_I9_sf"/>
</dbReference>
<dbReference type="CDD" id="cd04077">
    <property type="entry name" value="Peptidases_S8_PCSK9_ProteinaseK_like"/>
    <property type="match status" value="1"/>
</dbReference>
<dbReference type="AlphaFoldDB" id="A0A9X0DJA4"/>
<feature type="domain" description="Inhibitor I9" evidence="10">
    <location>
        <begin position="43"/>
        <end position="117"/>
    </location>
</feature>
<feature type="chain" id="PRO_5040991402" evidence="8">
    <location>
        <begin position="21"/>
        <end position="400"/>
    </location>
</feature>
<evidence type="ECO:0000256" key="7">
    <source>
        <dbReference type="RuleBase" id="RU003355"/>
    </source>
</evidence>
<dbReference type="InterPro" id="IPR036852">
    <property type="entry name" value="Peptidase_S8/S53_dom_sf"/>
</dbReference>
<dbReference type="InterPro" id="IPR023828">
    <property type="entry name" value="Peptidase_S8_Ser-AS"/>
</dbReference>
<dbReference type="Gene3D" id="3.40.50.200">
    <property type="entry name" value="Peptidase S8/S53 domain"/>
    <property type="match status" value="1"/>
</dbReference>
<keyword evidence="12" id="KW-1185">Reference proteome</keyword>
<dbReference type="PROSITE" id="PS00138">
    <property type="entry name" value="SUBTILASE_SER"/>
    <property type="match status" value="1"/>
</dbReference>
<dbReference type="PRINTS" id="PR00723">
    <property type="entry name" value="SUBTILISIN"/>
</dbReference>
<feature type="signal peptide" evidence="8">
    <location>
        <begin position="1"/>
        <end position="20"/>
    </location>
</feature>
<dbReference type="GO" id="GO:0005576">
    <property type="term" value="C:extracellular region"/>
    <property type="evidence" value="ECO:0007669"/>
    <property type="project" value="UniProtKB-ARBA"/>
</dbReference>
<dbReference type="EMBL" id="JAPEIS010000006">
    <property type="protein sequence ID" value="KAJ8065656.1"/>
    <property type="molecule type" value="Genomic_DNA"/>
</dbReference>
<organism evidence="11 12">
    <name type="scientific">Sclerotinia nivalis</name>
    <dbReference type="NCBI Taxonomy" id="352851"/>
    <lineage>
        <taxon>Eukaryota</taxon>
        <taxon>Fungi</taxon>
        <taxon>Dikarya</taxon>
        <taxon>Ascomycota</taxon>
        <taxon>Pezizomycotina</taxon>
        <taxon>Leotiomycetes</taxon>
        <taxon>Helotiales</taxon>
        <taxon>Sclerotiniaceae</taxon>
        <taxon>Sclerotinia</taxon>
    </lineage>
</organism>
<dbReference type="SUPFAM" id="SSF52743">
    <property type="entry name" value="Subtilisin-like"/>
    <property type="match status" value="1"/>
</dbReference>
<keyword evidence="5 6" id="KW-0720">Serine protease</keyword>
<dbReference type="InterPro" id="IPR023827">
    <property type="entry name" value="Peptidase_S8_Asp-AS"/>
</dbReference>
<dbReference type="Gene3D" id="3.30.70.80">
    <property type="entry name" value="Peptidase S8 propeptide/proteinase inhibitor I9"/>
    <property type="match status" value="1"/>
</dbReference>
<keyword evidence="2 6" id="KW-0645">Protease</keyword>
<evidence type="ECO:0000313" key="11">
    <source>
        <dbReference type="EMBL" id="KAJ8065656.1"/>
    </source>
</evidence>
<sequence>MASYFTILTALAAVFAPVFAAPAAVPHPKIKTPTAAKEIVADSYIVVYKTDITAEVTASHVDFVNSIVAKRDNAVSVGATYKIKDFAGYHISADETTIVEIANKPEVAYIEKDQKVYASALTTQTGATWGLGRISHRAKSTTSYIYESTAGSGTTVYVVDTGVYAAHSQFGGRASMGANFISGSANTDENGHGTHCSGTIAGSTYGVAKAAKIVGVKVLDSAGSGTTAGVISGIQWVATNHVAKSVLSMSLGGGLSTSLNSAVTSTVASGVTVVVAAGNDNANAANTSPASTPDAITVGAIDTNDARASFSNYGAVLDVFAPGVNVLSSWIGSTSATNTISGTSMATPHVAGLAAYLIALEGLSTPAAVAARIKALATSGSITNAGSGSPNLIAYNGDGA</sequence>
<dbReference type="GO" id="GO:0004252">
    <property type="term" value="F:serine-type endopeptidase activity"/>
    <property type="evidence" value="ECO:0007669"/>
    <property type="project" value="UniProtKB-UniRule"/>
</dbReference>
<dbReference type="Pfam" id="PF05922">
    <property type="entry name" value="Inhibitor_I9"/>
    <property type="match status" value="1"/>
</dbReference>
<dbReference type="PROSITE" id="PS00137">
    <property type="entry name" value="SUBTILASE_HIS"/>
    <property type="match status" value="1"/>
</dbReference>
<dbReference type="InterPro" id="IPR022398">
    <property type="entry name" value="Peptidase_S8_His-AS"/>
</dbReference>
<dbReference type="FunFam" id="3.40.50.200:FF:000014">
    <property type="entry name" value="Proteinase K"/>
    <property type="match status" value="1"/>
</dbReference>
<evidence type="ECO:0000256" key="2">
    <source>
        <dbReference type="ARBA" id="ARBA00022670"/>
    </source>
</evidence>
<feature type="domain" description="Peptidase S8/S53" evidence="9">
    <location>
        <begin position="151"/>
        <end position="379"/>
    </location>
</feature>
<proteinExistence type="inferred from homology"/>
<feature type="active site" description="Charge relay system" evidence="6">
    <location>
        <position position="192"/>
    </location>
</feature>
<dbReference type="Proteomes" id="UP001152300">
    <property type="component" value="Unassembled WGS sequence"/>
</dbReference>
<evidence type="ECO:0000256" key="6">
    <source>
        <dbReference type="PROSITE-ProRule" id="PRU01240"/>
    </source>
</evidence>
<keyword evidence="3 8" id="KW-0732">Signal</keyword>
<comment type="similarity">
    <text evidence="1 6 7">Belongs to the peptidase S8 family.</text>
</comment>
<feature type="active site" description="Charge relay system" evidence="6">
    <location>
        <position position="160"/>
    </location>
</feature>
<dbReference type="OrthoDB" id="206201at2759"/>
<keyword evidence="4 6" id="KW-0378">Hydrolase</keyword>
<dbReference type="PANTHER" id="PTHR43806:SF11">
    <property type="entry name" value="CEREVISIN-RELATED"/>
    <property type="match status" value="1"/>
</dbReference>
<protein>
    <submittedName>
        <fullName evidence="11">Uncharacterized protein</fullName>
    </submittedName>
</protein>
<name>A0A9X0DJA4_9HELO</name>